<comment type="subcellular location">
    <subcellularLocation>
        <location evidence="1">Membrane</location>
    </subcellularLocation>
</comment>
<dbReference type="InterPro" id="IPR011990">
    <property type="entry name" value="TPR-like_helical_dom_sf"/>
</dbReference>
<dbReference type="AlphaFoldDB" id="A0A8J2Y9Y3"/>
<evidence type="ECO:0000256" key="6">
    <source>
        <dbReference type="SAM" id="Phobius"/>
    </source>
</evidence>
<feature type="domain" description="HemY N-terminal" evidence="7">
    <location>
        <begin position="26"/>
        <end position="132"/>
    </location>
</feature>
<organism evidence="8 9">
    <name type="scientific">Agaricicola taiwanensis</name>
    <dbReference type="NCBI Taxonomy" id="591372"/>
    <lineage>
        <taxon>Bacteria</taxon>
        <taxon>Pseudomonadati</taxon>
        <taxon>Pseudomonadota</taxon>
        <taxon>Alphaproteobacteria</taxon>
        <taxon>Rhodobacterales</taxon>
        <taxon>Paracoccaceae</taxon>
        <taxon>Agaricicola</taxon>
    </lineage>
</organism>
<dbReference type="InterPro" id="IPR010817">
    <property type="entry name" value="HemY_N"/>
</dbReference>
<evidence type="ECO:0000256" key="2">
    <source>
        <dbReference type="ARBA" id="ARBA00022692"/>
    </source>
</evidence>
<dbReference type="GO" id="GO:0016020">
    <property type="term" value="C:membrane"/>
    <property type="evidence" value="ECO:0007669"/>
    <property type="project" value="UniProtKB-SubCell"/>
</dbReference>
<comment type="caution">
    <text evidence="8">The sequence shown here is derived from an EMBL/GenBank/DDBJ whole genome shotgun (WGS) entry which is preliminary data.</text>
</comment>
<feature type="compositionally biased region" description="Low complexity" evidence="5">
    <location>
        <begin position="477"/>
        <end position="491"/>
    </location>
</feature>
<keyword evidence="4 6" id="KW-0472">Membrane</keyword>
<reference evidence="8" key="2">
    <citation type="submission" date="2020-09" db="EMBL/GenBank/DDBJ databases">
        <authorList>
            <person name="Sun Q."/>
            <person name="Sedlacek I."/>
        </authorList>
    </citation>
    <scope>NUCLEOTIDE SEQUENCE</scope>
    <source>
        <strain evidence="8">CCM 7684</strain>
    </source>
</reference>
<dbReference type="EMBL" id="BMCP01000001">
    <property type="protein sequence ID" value="GGE27827.1"/>
    <property type="molecule type" value="Genomic_DNA"/>
</dbReference>
<dbReference type="InterPro" id="IPR016982">
    <property type="entry name" value="Mms48"/>
</dbReference>
<feature type="transmembrane region" description="Helical" evidence="6">
    <location>
        <begin position="41"/>
        <end position="62"/>
    </location>
</feature>
<keyword evidence="9" id="KW-1185">Reference proteome</keyword>
<proteinExistence type="predicted"/>
<keyword evidence="3 6" id="KW-1133">Transmembrane helix</keyword>
<keyword evidence="2 6" id="KW-0812">Transmembrane</keyword>
<sequence length="524" mass="54961">MIRVLIFLACVLAVGLAAVWIADQSGQVSVVLGGYRYETTLGVALFAVVLAATVLALLWMVLRLITRGPDALTGFMQSRRRIKGLNAIARGLVAVGTGDERSARRAARDARRLIPGSPLTRIIAAQTAQLTGDHAAAENSFRAMLEHDDTRALGLRGLFIEARRQGDTVVAREMAEEALRTTPEAPWAGPALLDYQCAAGDWAAALTTVERNAANRVTERSVARRQRAVLMTAEAMQRAGSDPGTALNAALEAIKLAPGLVPAAVLAARLTAEQGDAKRAMKIAETAWKTAPHPDLAEVYIRARHGDTAQDRLKKAKSLAAKDQASPEGALALARTALEARDFGLAREALKPLIEAGPTVRTALLMAEIEEADQGNRAASRGWLARAVSARRDPTWIADGVAIGQWAPVSPFSGKLDAVHWAVPHEALGNASPAVETIIREAEAPQSAPEPEPETAALPSPAATATRPPVPSPPAAIAPAAPAAPAPATATPTPPSPDDPGISTDPFTEELAPVSPRPPAFGPP</sequence>
<reference evidence="8" key="1">
    <citation type="journal article" date="2014" name="Int. J. Syst. Evol. Microbiol.">
        <title>Complete genome sequence of Corynebacterium casei LMG S-19264T (=DSM 44701T), isolated from a smear-ripened cheese.</title>
        <authorList>
            <consortium name="US DOE Joint Genome Institute (JGI-PGF)"/>
            <person name="Walter F."/>
            <person name="Albersmeier A."/>
            <person name="Kalinowski J."/>
            <person name="Ruckert C."/>
        </authorList>
    </citation>
    <scope>NUCLEOTIDE SEQUENCE</scope>
    <source>
        <strain evidence="8">CCM 7684</strain>
    </source>
</reference>
<evidence type="ECO:0000313" key="9">
    <source>
        <dbReference type="Proteomes" id="UP000602745"/>
    </source>
</evidence>
<protein>
    <recommendedName>
        <fullName evidence="7">HemY N-terminal domain-containing protein</fullName>
    </recommendedName>
</protein>
<evidence type="ECO:0000259" key="7">
    <source>
        <dbReference type="Pfam" id="PF07219"/>
    </source>
</evidence>
<dbReference type="PIRSF" id="PIRSF031802">
    <property type="entry name" value="UCP031802"/>
    <property type="match status" value="1"/>
</dbReference>
<feature type="compositionally biased region" description="Pro residues" evidence="5">
    <location>
        <begin position="515"/>
        <end position="524"/>
    </location>
</feature>
<evidence type="ECO:0000256" key="5">
    <source>
        <dbReference type="SAM" id="MobiDB-lite"/>
    </source>
</evidence>
<evidence type="ECO:0000256" key="3">
    <source>
        <dbReference type="ARBA" id="ARBA00022989"/>
    </source>
</evidence>
<dbReference type="SUPFAM" id="SSF48452">
    <property type="entry name" value="TPR-like"/>
    <property type="match status" value="2"/>
</dbReference>
<evidence type="ECO:0000256" key="4">
    <source>
        <dbReference type="ARBA" id="ARBA00023136"/>
    </source>
</evidence>
<evidence type="ECO:0000256" key="1">
    <source>
        <dbReference type="ARBA" id="ARBA00004370"/>
    </source>
</evidence>
<feature type="compositionally biased region" description="Low complexity" evidence="5">
    <location>
        <begin position="444"/>
        <end position="467"/>
    </location>
</feature>
<dbReference type="RefSeq" id="WP_188407746.1">
    <property type="nucleotide sequence ID" value="NZ_BMCP01000001.1"/>
</dbReference>
<dbReference type="Gene3D" id="1.25.40.10">
    <property type="entry name" value="Tetratricopeptide repeat domain"/>
    <property type="match status" value="1"/>
</dbReference>
<name>A0A8J2Y9Y3_9RHOB</name>
<gene>
    <name evidence="8" type="ORF">GCM10007276_01270</name>
</gene>
<dbReference type="Pfam" id="PF07219">
    <property type="entry name" value="HemY_N"/>
    <property type="match status" value="1"/>
</dbReference>
<accession>A0A8J2Y9Y3</accession>
<evidence type="ECO:0000313" key="8">
    <source>
        <dbReference type="EMBL" id="GGE27827.1"/>
    </source>
</evidence>
<dbReference type="Proteomes" id="UP000602745">
    <property type="component" value="Unassembled WGS sequence"/>
</dbReference>
<feature type="region of interest" description="Disordered" evidence="5">
    <location>
        <begin position="443"/>
        <end position="524"/>
    </location>
</feature>